<dbReference type="AlphaFoldDB" id="A0A922T0T2"/>
<evidence type="ECO:0000313" key="2">
    <source>
        <dbReference type="EMBL" id="KAI1514933.1"/>
    </source>
</evidence>
<dbReference type="EMBL" id="NRDI02000007">
    <property type="protein sequence ID" value="KAI1514933.1"/>
    <property type="molecule type" value="Genomic_DNA"/>
</dbReference>
<dbReference type="Proteomes" id="UP000249757">
    <property type="component" value="Unassembled WGS sequence"/>
</dbReference>
<protein>
    <submittedName>
        <fullName evidence="2">Uncharacterized protein</fullName>
    </submittedName>
</protein>
<feature type="region of interest" description="Disordered" evidence="1">
    <location>
        <begin position="33"/>
        <end position="52"/>
    </location>
</feature>
<evidence type="ECO:0000256" key="1">
    <source>
        <dbReference type="SAM" id="MobiDB-lite"/>
    </source>
</evidence>
<gene>
    <name evidence="2" type="ORF">Ptr86124_006256</name>
</gene>
<name>A0A922T0T2_9PLEO</name>
<proteinExistence type="predicted"/>
<evidence type="ECO:0000313" key="3">
    <source>
        <dbReference type="Proteomes" id="UP000249757"/>
    </source>
</evidence>
<accession>A0A922T0T2</accession>
<comment type="caution">
    <text evidence="2">The sequence shown here is derived from an EMBL/GenBank/DDBJ whole genome shotgun (WGS) entry which is preliminary data.</text>
</comment>
<organism evidence="2 3">
    <name type="scientific">Pyrenophora tritici-repentis</name>
    <dbReference type="NCBI Taxonomy" id="45151"/>
    <lineage>
        <taxon>Eukaryota</taxon>
        <taxon>Fungi</taxon>
        <taxon>Dikarya</taxon>
        <taxon>Ascomycota</taxon>
        <taxon>Pezizomycotina</taxon>
        <taxon>Dothideomycetes</taxon>
        <taxon>Pleosporomycetidae</taxon>
        <taxon>Pleosporales</taxon>
        <taxon>Pleosporineae</taxon>
        <taxon>Pleosporaceae</taxon>
        <taxon>Pyrenophora</taxon>
    </lineage>
</organism>
<keyword evidence="3" id="KW-1185">Reference proteome</keyword>
<reference evidence="3" key="1">
    <citation type="journal article" date="2022" name="Microb. Genom.">
        <title>A global pangenome for the wheat fungal pathogen Pyrenophora tritici-repentis and prediction of effector protein structural homology.</title>
        <authorList>
            <person name="Moolhuijzen P.M."/>
            <person name="See P.T."/>
            <person name="Shi G."/>
            <person name="Powell H.R."/>
            <person name="Cockram J."/>
            <person name="Jorgensen L.N."/>
            <person name="Benslimane H."/>
            <person name="Strelkov S.E."/>
            <person name="Turner J."/>
            <person name="Liu Z."/>
            <person name="Moffat C.S."/>
        </authorList>
    </citation>
    <scope>NUCLEOTIDE SEQUENCE [LARGE SCALE GENOMIC DNA]</scope>
</reference>
<sequence length="87" mass="9589">MTATATSHRTETYQTSPIYGSVCLAYELKTRRDRDMGQSSAAGDDNAQLSGHRKSLPDAIAAYYWHRAHPGKQPVKPLESLSTNVHS</sequence>